<dbReference type="EMBL" id="BTGU01005465">
    <property type="protein sequence ID" value="GMN23467.1"/>
    <property type="molecule type" value="Genomic_DNA"/>
</dbReference>
<dbReference type="Proteomes" id="UP001187192">
    <property type="component" value="Unassembled WGS sequence"/>
</dbReference>
<proteinExistence type="predicted"/>
<name>A0AA87YUQ4_FICCA</name>
<protein>
    <submittedName>
        <fullName evidence="2">Uncharacterized protein</fullName>
    </submittedName>
</protein>
<keyword evidence="3" id="KW-1185">Reference proteome</keyword>
<accession>A0AA87YUQ4</accession>
<evidence type="ECO:0000313" key="2">
    <source>
        <dbReference type="EMBL" id="GMN23467.1"/>
    </source>
</evidence>
<reference evidence="2" key="1">
    <citation type="submission" date="2023-07" db="EMBL/GenBank/DDBJ databases">
        <title>draft genome sequence of fig (Ficus carica).</title>
        <authorList>
            <person name="Takahashi T."/>
            <person name="Nishimura K."/>
        </authorList>
    </citation>
    <scope>NUCLEOTIDE SEQUENCE</scope>
</reference>
<dbReference type="AlphaFoldDB" id="A0AA87YUQ4"/>
<comment type="caution">
    <text evidence="2">The sequence shown here is derived from an EMBL/GenBank/DDBJ whole genome shotgun (WGS) entry which is preliminary data.</text>
</comment>
<gene>
    <name evidence="2" type="ORF">TIFTF001_047560</name>
</gene>
<organism evidence="2 3">
    <name type="scientific">Ficus carica</name>
    <name type="common">Common fig</name>
    <dbReference type="NCBI Taxonomy" id="3494"/>
    <lineage>
        <taxon>Eukaryota</taxon>
        <taxon>Viridiplantae</taxon>
        <taxon>Streptophyta</taxon>
        <taxon>Embryophyta</taxon>
        <taxon>Tracheophyta</taxon>
        <taxon>Spermatophyta</taxon>
        <taxon>Magnoliopsida</taxon>
        <taxon>eudicotyledons</taxon>
        <taxon>Gunneridae</taxon>
        <taxon>Pentapetalae</taxon>
        <taxon>rosids</taxon>
        <taxon>fabids</taxon>
        <taxon>Rosales</taxon>
        <taxon>Moraceae</taxon>
        <taxon>Ficeae</taxon>
        <taxon>Ficus</taxon>
    </lineage>
</organism>
<feature type="compositionally biased region" description="Basic residues" evidence="1">
    <location>
        <begin position="32"/>
        <end position="43"/>
    </location>
</feature>
<evidence type="ECO:0000313" key="3">
    <source>
        <dbReference type="Proteomes" id="UP001187192"/>
    </source>
</evidence>
<sequence>MEGGEALTVFPATSQMVDGMEEEATAPLTTAHGRRYGGGRDLRRKRFATTAEDPGDREEGREAVVNSKPISIYCITGEIDVQAEPTYQTP</sequence>
<evidence type="ECO:0000256" key="1">
    <source>
        <dbReference type="SAM" id="MobiDB-lite"/>
    </source>
</evidence>
<feature type="region of interest" description="Disordered" evidence="1">
    <location>
        <begin position="23"/>
        <end position="43"/>
    </location>
</feature>